<name>A0A0B7IPL0_9FLAO</name>
<sequence length="39" mass="4309">MIEILQEISLAIISISNLFCTESPKYKVSKSNTAHKIAS</sequence>
<gene>
    <name evidence="1" type="ORF">CCAN11_2380002</name>
</gene>
<proteinExistence type="predicted"/>
<dbReference type="EMBL" id="CDOK01000155">
    <property type="protein sequence ID" value="CEN51967.1"/>
    <property type="molecule type" value="Genomic_DNA"/>
</dbReference>
<dbReference type="AlphaFoldDB" id="A0A0B7IPL0"/>
<evidence type="ECO:0000313" key="1">
    <source>
        <dbReference type="EMBL" id="CEN51967.1"/>
    </source>
</evidence>
<protein>
    <submittedName>
        <fullName evidence="1">Uncharacterized protein</fullName>
    </submittedName>
</protein>
<organism evidence="1 2">
    <name type="scientific">Capnocytophaga canimorsus</name>
    <dbReference type="NCBI Taxonomy" id="28188"/>
    <lineage>
        <taxon>Bacteria</taxon>
        <taxon>Pseudomonadati</taxon>
        <taxon>Bacteroidota</taxon>
        <taxon>Flavobacteriia</taxon>
        <taxon>Flavobacteriales</taxon>
        <taxon>Flavobacteriaceae</taxon>
        <taxon>Capnocytophaga</taxon>
    </lineage>
</organism>
<accession>A0A0B7IPL0</accession>
<reference evidence="2" key="1">
    <citation type="submission" date="2015-01" db="EMBL/GenBank/DDBJ databases">
        <authorList>
            <person name="MANFREDI Pablo"/>
        </authorList>
    </citation>
    <scope>NUCLEOTIDE SEQUENCE [LARGE SCALE GENOMIC DNA]</scope>
    <source>
        <strain evidence="2">Cc11</strain>
    </source>
</reference>
<dbReference type="Proteomes" id="UP000039370">
    <property type="component" value="Unassembled WGS sequence"/>
</dbReference>
<evidence type="ECO:0000313" key="2">
    <source>
        <dbReference type="Proteomes" id="UP000039370"/>
    </source>
</evidence>